<sequence>MIDGTRRLLKVEPEHNDDAWLYDSDHITALMHKSIQAADDLFDMGIEVVTGPLASYGNLQRDDFMPTGLERLLDPLLDDFSLQALEKHNATVHFYGDLSFIDTHPSGKQIEKYLQFFNQLNQTRDNPTKHILVGLGFTTDRDTIQIAHQAISLYEKTGQYPTQQDLIEAYFGVNIPPIDIFIRTNEFKASGGLTPLLVNHDTQFYFPSSPGLISINENNLKAILYDYLFNRNLSGGHYAHAPITSAEAVIIKDFYTNSQNHIAGVGKRIADIWINN</sequence>
<comment type="caution">
    <text evidence="1">The sequence shown here is derived from an EMBL/GenBank/DDBJ whole genome shotgun (WGS) entry which is preliminary data.</text>
</comment>
<reference evidence="2" key="1">
    <citation type="submission" date="2017-09" db="EMBL/GenBank/DDBJ databases">
        <title>Depth-based differentiation of microbial function through sediment-hosted aquifers and enrichment of novel symbionts in the deep terrestrial subsurface.</title>
        <authorList>
            <person name="Probst A.J."/>
            <person name="Ladd B."/>
            <person name="Jarett J.K."/>
            <person name="Geller-Mcgrath D.E."/>
            <person name="Sieber C.M.K."/>
            <person name="Emerson J.B."/>
            <person name="Anantharaman K."/>
            <person name="Thomas B.C."/>
            <person name="Malmstrom R."/>
            <person name="Stieglmeier M."/>
            <person name="Klingl A."/>
            <person name="Woyke T."/>
            <person name="Ryan C.M."/>
            <person name="Banfield J.F."/>
        </authorList>
    </citation>
    <scope>NUCLEOTIDE SEQUENCE [LARGE SCALE GENOMIC DNA]</scope>
</reference>
<proteinExistence type="predicted"/>
<dbReference type="EMBL" id="PFUC01000010">
    <property type="protein sequence ID" value="PJB48785.1"/>
    <property type="molecule type" value="Genomic_DNA"/>
</dbReference>
<dbReference type="Proteomes" id="UP000231196">
    <property type="component" value="Unassembled WGS sequence"/>
</dbReference>
<accession>A0A2M8BY47</accession>
<organism evidence="1 2">
    <name type="scientific">Candidatus Collierbacteria bacterium CG_4_9_14_3_um_filter_43_16</name>
    <dbReference type="NCBI Taxonomy" id="1974532"/>
    <lineage>
        <taxon>Bacteria</taxon>
        <taxon>Candidatus Collieribacteriota</taxon>
    </lineage>
</organism>
<evidence type="ECO:0000313" key="2">
    <source>
        <dbReference type="Proteomes" id="UP000231196"/>
    </source>
</evidence>
<protein>
    <submittedName>
        <fullName evidence="1">Uncharacterized protein</fullName>
    </submittedName>
</protein>
<name>A0A2M8BY47_9BACT</name>
<dbReference type="Gene3D" id="3.40.1180.10">
    <property type="entry name" value="Decaprenyl diphosphate synthase-like"/>
    <property type="match status" value="1"/>
</dbReference>
<gene>
    <name evidence="1" type="ORF">CO104_00560</name>
</gene>
<dbReference type="GO" id="GO:0016765">
    <property type="term" value="F:transferase activity, transferring alkyl or aryl (other than methyl) groups"/>
    <property type="evidence" value="ECO:0007669"/>
    <property type="project" value="InterPro"/>
</dbReference>
<dbReference type="AlphaFoldDB" id="A0A2M8BY47"/>
<dbReference type="InterPro" id="IPR036424">
    <property type="entry name" value="UPP_synth-like_sf"/>
</dbReference>
<evidence type="ECO:0000313" key="1">
    <source>
        <dbReference type="EMBL" id="PJB48785.1"/>
    </source>
</evidence>